<dbReference type="Proteomes" id="UP001280629">
    <property type="component" value="Unassembled WGS sequence"/>
</dbReference>
<evidence type="ECO:0000259" key="1">
    <source>
        <dbReference type="Pfam" id="PF13575"/>
    </source>
</evidence>
<evidence type="ECO:0000313" key="3">
    <source>
        <dbReference type="Proteomes" id="UP001280629"/>
    </source>
</evidence>
<gene>
    <name evidence="2" type="ORF">QT716_02420</name>
</gene>
<comment type="caution">
    <text evidence="2">The sequence shown here is derived from an EMBL/GenBank/DDBJ whole genome shotgun (WGS) entry which is preliminary data.</text>
</comment>
<dbReference type="InterPro" id="IPR012341">
    <property type="entry name" value="6hp_glycosidase-like_sf"/>
</dbReference>
<proteinExistence type="predicted"/>
<dbReference type="InterPro" id="IPR025410">
    <property type="entry name" value="Lant_dehyd"/>
</dbReference>
<dbReference type="Gene3D" id="1.50.10.10">
    <property type="match status" value="1"/>
</dbReference>
<dbReference type="InterPro" id="IPR017146">
    <property type="entry name" value="Lanti_2_LanM"/>
</dbReference>
<dbReference type="Pfam" id="PF05147">
    <property type="entry name" value="LANC_like"/>
    <property type="match status" value="1"/>
</dbReference>
<feature type="domain" description="Lantibiotic biosynthesis protein dehydration" evidence="1">
    <location>
        <begin position="201"/>
        <end position="569"/>
    </location>
</feature>
<dbReference type="PIRSF" id="PIRSF037228">
    <property type="entry name" value="Lant_mod_RumM"/>
    <property type="match status" value="1"/>
</dbReference>
<dbReference type="Pfam" id="PF13575">
    <property type="entry name" value="DUF4135"/>
    <property type="match status" value="1"/>
</dbReference>
<dbReference type="SMART" id="SM01260">
    <property type="entry name" value="LANC_like"/>
    <property type="match status" value="1"/>
</dbReference>
<dbReference type="InterPro" id="IPR007822">
    <property type="entry name" value="LANC-like"/>
</dbReference>
<organism evidence="2 3">
    <name type="scientific">Sporosarcina aquimarina</name>
    <dbReference type="NCBI Taxonomy" id="114975"/>
    <lineage>
        <taxon>Bacteria</taxon>
        <taxon>Bacillati</taxon>
        <taxon>Bacillota</taxon>
        <taxon>Bacilli</taxon>
        <taxon>Bacillales</taxon>
        <taxon>Caryophanaceae</taxon>
        <taxon>Sporosarcina</taxon>
    </lineage>
</organism>
<protein>
    <submittedName>
        <fullName evidence="2">Type 2 lanthipeptide synthetase LanM family protein</fullName>
    </submittedName>
</protein>
<evidence type="ECO:0000313" key="2">
    <source>
        <dbReference type="EMBL" id="MDW0108898.1"/>
    </source>
</evidence>
<reference evidence="2 3" key="1">
    <citation type="submission" date="2023-06" db="EMBL/GenBank/DDBJ databases">
        <title>Sporosarcina sp. nov., isolated from Korean traditional fermented seafood 'Jeotgal'.</title>
        <authorList>
            <person name="Yang A.-I."/>
            <person name="Shin N.-R."/>
        </authorList>
    </citation>
    <scope>NUCLEOTIDE SEQUENCE [LARGE SCALE GENOMIC DNA]</scope>
    <source>
        <strain evidence="2 3">KCTC3840</strain>
    </source>
</reference>
<dbReference type="PRINTS" id="PR01950">
    <property type="entry name" value="LANCSUPER"/>
</dbReference>
<dbReference type="CDD" id="cd04792">
    <property type="entry name" value="LanM-like"/>
    <property type="match status" value="1"/>
</dbReference>
<dbReference type="EMBL" id="JAUBDH010000001">
    <property type="protein sequence ID" value="MDW0108898.1"/>
    <property type="molecule type" value="Genomic_DNA"/>
</dbReference>
<name>A0ABU4FVZ4_9BACL</name>
<accession>A0ABU4FVZ4</accession>
<dbReference type="NCBIfam" id="TIGR03897">
    <property type="entry name" value="lanti_2_LanM"/>
    <property type="match status" value="1"/>
</dbReference>
<dbReference type="SUPFAM" id="SSF158745">
    <property type="entry name" value="LanC-like"/>
    <property type="match status" value="1"/>
</dbReference>
<sequence length="1008" mass="116213">MTVMIETIDSRLVSALTIEERAGEISSTTEGTWEEWKERKSLLKQTDMDFLFDHYQSEQSFKKGIQPINEHDLDGLLRKVEESDWYKVYQQIIENYEEQQHPDKYDYTYAIRFFLQFMKHFLKEKTAASTRYEFHVDAVVSIVQGYSEELIGIMSRTLAADIQQVKKEAGLTGENGEERFQSYMKQRFGTVESAKNFYHEYPALLRLISIKTLFFMKNIEEFIVRLNENASEIQSTLGQSSTVVQRIGLSAGDSHDQGKSVMLVYFSETELIVYKPKNLVYTKQLDRFFDYLNRNLGTDFYNVRRIVKPTYTFEQFIQRESCTSESEVRSFYRHYGELIGLAYLLRATDFHYENIIAYGDRPVLIDVETFFQQHVPLEFGESAHVQAKEKQMDSVVLTGLVPFDILADRSEDKKKGVNISGLSHGTQKTPFKILKLNHHSTDEMKFEYMDHFISSKSNTPLLHGQEISYERYQQEILDGFRRFLKSCMKHREEIAAELKAVFQTARVRNVVRPTQRYVDLLQFSYHPQCMQNMIEREKVLHNLFAYPYRDKRIAGHELTEMLEGDIPQFFNEVSDAHLYNSQNEMISNVYKRTIISEVVQSITNLSDKQIEEQCLQIELSMGTFTHTASIPEQSKENVTISRESVLDVVKEVSRSLLDEAIYDEKTDSMTWIDLVCKDTWKYEAMNNQLYDGLPGMYAFLAALQATDHSNAAAYTTIKRKILNTMLVIPSAPKASTFFGNGALIYPLLIDFKLNGNEEALKLASQLADQVMTFDYEETNDWLVGKPSLIVVFHQLSLFTNDAKYEAYAKKLSDSLTYDEQTKFVGLIHGNSGAYYAKAVMDPTASNIDTWITREDAHWQGTHWNDPRPEKAGRTHAVCHGSTGILLSRWMTACYTNSDKEVQQKLEAIDSLFNDKREDSVCHGTSGDIELLLALKQKGNDTDALIESKVKQLVSNYRTYGQFRLQGYQTIQSKGLYTGITGVLYTLLRTINHEIPSFVLLQAITEEVK</sequence>
<keyword evidence="3" id="KW-1185">Reference proteome</keyword>
<dbReference type="RefSeq" id="WP_317934204.1">
    <property type="nucleotide sequence ID" value="NZ_JAUBDH010000001.1"/>
</dbReference>